<keyword evidence="2" id="KW-1185">Reference proteome</keyword>
<proteinExistence type="predicted"/>
<organism evidence="1 2">
    <name type="scientific">Azospirillum picis</name>
    <dbReference type="NCBI Taxonomy" id="488438"/>
    <lineage>
        <taxon>Bacteria</taxon>
        <taxon>Pseudomonadati</taxon>
        <taxon>Pseudomonadota</taxon>
        <taxon>Alphaproteobacteria</taxon>
        <taxon>Rhodospirillales</taxon>
        <taxon>Azospirillaceae</taxon>
        <taxon>Azospirillum</taxon>
    </lineage>
</organism>
<evidence type="ECO:0000313" key="2">
    <source>
        <dbReference type="Proteomes" id="UP001244552"/>
    </source>
</evidence>
<reference evidence="1 2" key="1">
    <citation type="submission" date="2023-07" db="EMBL/GenBank/DDBJ databases">
        <title>Genomic Encyclopedia of Type Strains, Phase IV (KMG-IV): sequencing the most valuable type-strain genomes for metagenomic binning, comparative biology and taxonomic classification.</title>
        <authorList>
            <person name="Goeker M."/>
        </authorList>
    </citation>
    <scope>NUCLEOTIDE SEQUENCE [LARGE SCALE GENOMIC DNA]</scope>
    <source>
        <strain evidence="1 2">DSM 19922</strain>
    </source>
</reference>
<dbReference type="PROSITE" id="PS51257">
    <property type="entry name" value="PROKAR_LIPOPROTEIN"/>
    <property type="match status" value="1"/>
</dbReference>
<gene>
    <name evidence="1" type="ORF">QO018_000610</name>
</gene>
<protein>
    <submittedName>
        <fullName evidence="1">Lipoprotein YmbA</fullName>
    </submittedName>
</protein>
<evidence type="ECO:0000313" key="1">
    <source>
        <dbReference type="EMBL" id="MDQ0531774.1"/>
    </source>
</evidence>
<name>A0ABU0MEA8_9PROT</name>
<accession>A0ABU0MEA8</accession>
<keyword evidence="1" id="KW-0449">Lipoprotein</keyword>
<sequence length="87" mass="9103">MARLAPLIVALLLVGCASDPTVVKVPVIQRAVPPPEMTVPVPPPGRIFTVPGVASVACLDPVGRDALVGYVDLLRQRVAAWEAWAAP</sequence>
<dbReference type="RefSeq" id="WP_209978661.1">
    <property type="nucleotide sequence ID" value="NZ_JAGINO010000002.1"/>
</dbReference>
<dbReference type="EMBL" id="JAUSVU010000002">
    <property type="protein sequence ID" value="MDQ0531774.1"/>
    <property type="molecule type" value="Genomic_DNA"/>
</dbReference>
<comment type="caution">
    <text evidence="1">The sequence shown here is derived from an EMBL/GenBank/DDBJ whole genome shotgun (WGS) entry which is preliminary data.</text>
</comment>
<dbReference type="Proteomes" id="UP001244552">
    <property type="component" value="Unassembled WGS sequence"/>
</dbReference>